<dbReference type="Proteomes" id="UP000736335">
    <property type="component" value="Unassembled WGS sequence"/>
</dbReference>
<proteinExistence type="predicted"/>
<feature type="region of interest" description="Disordered" evidence="1">
    <location>
        <begin position="91"/>
        <end position="141"/>
    </location>
</feature>
<keyword evidence="3" id="KW-1185">Reference proteome</keyword>
<reference evidence="2" key="1">
    <citation type="journal article" date="2020" name="Nat. Commun.">
        <title>Large-scale genome sequencing of mycorrhizal fungi provides insights into the early evolution of symbiotic traits.</title>
        <authorList>
            <person name="Miyauchi S."/>
            <person name="Kiss E."/>
            <person name="Kuo A."/>
            <person name="Drula E."/>
            <person name="Kohler A."/>
            <person name="Sanchez-Garcia M."/>
            <person name="Morin E."/>
            <person name="Andreopoulos B."/>
            <person name="Barry K.W."/>
            <person name="Bonito G."/>
            <person name="Buee M."/>
            <person name="Carver A."/>
            <person name="Chen C."/>
            <person name="Cichocki N."/>
            <person name="Clum A."/>
            <person name="Culley D."/>
            <person name="Crous P.W."/>
            <person name="Fauchery L."/>
            <person name="Girlanda M."/>
            <person name="Hayes R.D."/>
            <person name="Keri Z."/>
            <person name="LaButti K."/>
            <person name="Lipzen A."/>
            <person name="Lombard V."/>
            <person name="Magnuson J."/>
            <person name="Maillard F."/>
            <person name="Murat C."/>
            <person name="Nolan M."/>
            <person name="Ohm R.A."/>
            <person name="Pangilinan J."/>
            <person name="Pereira M.F."/>
            <person name="Perotto S."/>
            <person name="Peter M."/>
            <person name="Pfister S."/>
            <person name="Riley R."/>
            <person name="Sitrit Y."/>
            <person name="Stielow J.B."/>
            <person name="Szollosi G."/>
            <person name="Zifcakova L."/>
            <person name="Stursova M."/>
            <person name="Spatafora J.W."/>
            <person name="Tedersoo L."/>
            <person name="Vaario L.M."/>
            <person name="Yamada A."/>
            <person name="Yan M."/>
            <person name="Wang P."/>
            <person name="Xu J."/>
            <person name="Bruns T."/>
            <person name="Baldrian P."/>
            <person name="Vilgalys R."/>
            <person name="Dunand C."/>
            <person name="Henrissat B."/>
            <person name="Grigoriev I.V."/>
            <person name="Hibbett D."/>
            <person name="Nagy L.G."/>
            <person name="Martin F.M."/>
        </authorList>
    </citation>
    <scope>NUCLEOTIDE SEQUENCE</scope>
    <source>
        <strain evidence="2">UH-Tt-Lm1</strain>
    </source>
</reference>
<comment type="caution">
    <text evidence="2">The sequence shown here is derived from an EMBL/GenBank/DDBJ whole genome shotgun (WGS) entry which is preliminary data.</text>
</comment>
<protein>
    <submittedName>
        <fullName evidence="2">Uncharacterized protein</fullName>
    </submittedName>
</protein>
<reference evidence="2" key="2">
    <citation type="submission" date="2020-11" db="EMBL/GenBank/DDBJ databases">
        <authorList>
            <consortium name="DOE Joint Genome Institute"/>
            <person name="Kuo A."/>
            <person name="Miyauchi S."/>
            <person name="Kiss E."/>
            <person name="Drula E."/>
            <person name="Kohler A."/>
            <person name="Sanchez-Garcia M."/>
            <person name="Andreopoulos B."/>
            <person name="Barry K.W."/>
            <person name="Bonito G."/>
            <person name="Buee M."/>
            <person name="Carver A."/>
            <person name="Chen C."/>
            <person name="Cichocki N."/>
            <person name="Clum A."/>
            <person name="Culley D."/>
            <person name="Crous P.W."/>
            <person name="Fauchery L."/>
            <person name="Girlanda M."/>
            <person name="Hayes R."/>
            <person name="Keri Z."/>
            <person name="Labutti K."/>
            <person name="Lipzen A."/>
            <person name="Lombard V."/>
            <person name="Magnuson J."/>
            <person name="Maillard F."/>
            <person name="Morin E."/>
            <person name="Murat C."/>
            <person name="Nolan M."/>
            <person name="Ohm R."/>
            <person name="Pangilinan J."/>
            <person name="Pereira M."/>
            <person name="Perotto S."/>
            <person name="Peter M."/>
            <person name="Riley R."/>
            <person name="Sitrit Y."/>
            <person name="Stielow B."/>
            <person name="Szollosi G."/>
            <person name="Zifcakova L."/>
            <person name="Stursova M."/>
            <person name="Spatafora J.W."/>
            <person name="Tedersoo L."/>
            <person name="Vaario L.-M."/>
            <person name="Yamada A."/>
            <person name="Yan M."/>
            <person name="Wang P."/>
            <person name="Xu J."/>
            <person name="Bruns T."/>
            <person name="Baldrian P."/>
            <person name="Vilgalys R."/>
            <person name="Henrissat B."/>
            <person name="Grigoriev I.V."/>
            <person name="Hibbett D."/>
            <person name="Nagy L.G."/>
            <person name="Martin F.M."/>
        </authorList>
    </citation>
    <scope>NUCLEOTIDE SEQUENCE</scope>
    <source>
        <strain evidence="2">UH-Tt-Lm1</strain>
    </source>
</reference>
<gene>
    <name evidence="2" type="ORF">BJ322DRAFT_1024717</name>
</gene>
<evidence type="ECO:0000256" key="1">
    <source>
        <dbReference type="SAM" id="MobiDB-lite"/>
    </source>
</evidence>
<accession>A0A9P6L1T0</accession>
<dbReference type="AlphaFoldDB" id="A0A9P6L1T0"/>
<evidence type="ECO:0000313" key="3">
    <source>
        <dbReference type="Proteomes" id="UP000736335"/>
    </source>
</evidence>
<organism evidence="2 3">
    <name type="scientific">Thelephora terrestris</name>
    <dbReference type="NCBI Taxonomy" id="56493"/>
    <lineage>
        <taxon>Eukaryota</taxon>
        <taxon>Fungi</taxon>
        <taxon>Dikarya</taxon>
        <taxon>Basidiomycota</taxon>
        <taxon>Agaricomycotina</taxon>
        <taxon>Agaricomycetes</taxon>
        <taxon>Thelephorales</taxon>
        <taxon>Thelephoraceae</taxon>
        <taxon>Thelephora</taxon>
    </lineage>
</organism>
<name>A0A9P6L1T0_9AGAM</name>
<evidence type="ECO:0000313" key="2">
    <source>
        <dbReference type="EMBL" id="KAF9778838.1"/>
    </source>
</evidence>
<sequence length="141" mass="16123">MASSPQLSATRWQQIKRKELINTPQVAENKHSQTSPTYSAAFILLPNIAYTRRKFIFSDFGGLSSSIEGVRRTTGSIKYAMITRRGWYITRDHPRKPSVGGTRQQRKSSRVPYYNCPKCYGKHDMTGPPAELSATRRRQEQ</sequence>
<dbReference type="EMBL" id="WIUZ02000021">
    <property type="protein sequence ID" value="KAF9778838.1"/>
    <property type="molecule type" value="Genomic_DNA"/>
</dbReference>